<name>A0A098EIV0_9BACL</name>
<dbReference type="RefSeq" id="WP_052649591.1">
    <property type="nucleotide sequence ID" value="NZ_CCXS01000001.1"/>
</dbReference>
<dbReference type="InterPro" id="IPR000182">
    <property type="entry name" value="GNAT_dom"/>
</dbReference>
<organism evidence="2 3">
    <name type="scientific">Planococcus massiliensis</name>
    <dbReference type="NCBI Taxonomy" id="1499687"/>
    <lineage>
        <taxon>Bacteria</taxon>
        <taxon>Bacillati</taxon>
        <taxon>Bacillota</taxon>
        <taxon>Bacilli</taxon>
        <taxon>Bacillales</taxon>
        <taxon>Caryophanaceae</taxon>
        <taxon>Planococcus</taxon>
    </lineage>
</organism>
<dbReference type="PROSITE" id="PS51186">
    <property type="entry name" value="GNAT"/>
    <property type="match status" value="1"/>
</dbReference>
<evidence type="ECO:0000313" key="3">
    <source>
        <dbReference type="Proteomes" id="UP000043699"/>
    </source>
</evidence>
<accession>A0A098EIV0</accession>
<dbReference type="EMBL" id="CCXS01000001">
    <property type="protein sequence ID" value="CEG21221.1"/>
    <property type="molecule type" value="Genomic_DNA"/>
</dbReference>
<evidence type="ECO:0000313" key="2">
    <source>
        <dbReference type="EMBL" id="CEG21221.1"/>
    </source>
</evidence>
<gene>
    <name evidence="2" type="ORF">BN1080_00125</name>
</gene>
<dbReference type="Proteomes" id="UP000043699">
    <property type="component" value="Unassembled WGS sequence"/>
</dbReference>
<dbReference type="InterPro" id="IPR016181">
    <property type="entry name" value="Acyl_CoA_acyltransferase"/>
</dbReference>
<dbReference type="SUPFAM" id="SSF55729">
    <property type="entry name" value="Acyl-CoA N-acyltransferases (Nat)"/>
    <property type="match status" value="1"/>
</dbReference>
<evidence type="ECO:0000259" key="1">
    <source>
        <dbReference type="PROSITE" id="PS51186"/>
    </source>
</evidence>
<dbReference type="Gene3D" id="3.40.630.30">
    <property type="match status" value="1"/>
</dbReference>
<dbReference type="GO" id="GO:0016747">
    <property type="term" value="F:acyltransferase activity, transferring groups other than amino-acyl groups"/>
    <property type="evidence" value="ECO:0007669"/>
    <property type="project" value="InterPro"/>
</dbReference>
<dbReference type="Pfam" id="PF00583">
    <property type="entry name" value="Acetyltransf_1"/>
    <property type="match status" value="1"/>
</dbReference>
<reference evidence="2 3" key="1">
    <citation type="submission" date="2014-09" db="EMBL/GenBank/DDBJ databases">
        <authorList>
            <person name="Urmite Genomes Urmite Genomes"/>
        </authorList>
    </citation>
    <scope>NUCLEOTIDE SEQUENCE [LARGE SCALE GENOMIC DNA]</scope>
    <source>
        <strain evidence="2 3">ES2</strain>
    </source>
</reference>
<dbReference type="AlphaFoldDB" id="A0A098EIV0"/>
<dbReference type="STRING" id="1499687.BN1080_00125"/>
<proteinExistence type="predicted"/>
<protein>
    <recommendedName>
        <fullName evidence="1">N-acetyltransferase domain-containing protein</fullName>
    </recommendedName>
</protein>
<keyword evidence="3" id="KW-1185">Reference proteome</keyword>
<sequence>MEFTKAAEMKHAFIQMFNLYAHELSAHNPWIGTQIDREGNYLSEAVSQLLTGVSQEAFCIIEDGRPIGMAVFSSSEKECSIDEIFLVQTSRGKGISERICTEFWNKHTGICTLHVLKRNDAAVKYWEKLIPRCGYRYKKREENEQMWRYEVELESGR</sequence>
<feature type="domain" description="N-acetyltransferase" evidence="1">
    <location>
        <begin position="1"/>
        <end position="154"/>
    </location>
</feature>